<dbReference type="EMBL" id="JAHUTI010005840">
    <property type="protein sequence ID" value="MED6234246.1"/>
    <property type="molecule type" value="Genomic_DNA"/>
</dbReference>
<name>A0ABU7A821_9TELE</name>
<accession>A0ABU7A821</accession>
<dbReference type="Proteomes" id="UP001345963">
    <property type="component" value="Unassembled WGS sequence"/>
</dbReference>
<dbReference type="PANTHER" id="PTHR31025:SF25">
    <property type="entry name" value="ZINC FINGER (C2H2)-60"/>
    <property type="match status" value="1"/>
</dbReference>
<feature type="non-terminal residue" evidence="1">
    <location>
        <position position="170"/>
    </location>
</feature>
<keyword evidence="2" id="KW-1185">Reference proteome</keyword>
<evidence type="ECO:0000313" key="1">
    <source>
        <dbReference type="EMBL" id="MED6234246.1"/>
    </source>
</evidence>
<gene>
    <name evidence="1" type="ORF">ATANTOWER_025319</name>
</gene>
<evidence type="ECO:0000313" key="2">
    <source>
        <dbReference type="Proteomes" id="UP001345963"/>
    </source>
</evidence>
<organism evidence="1 2">
    <name type="scientific">Ataeniobius toweri</name>
    <dbReference type="NCBI Taxonomy" id="208326"/>
    <lineage>
        <taxon>Eukaryota</taxon>
        <taxon>Metazoa</taxon>
        <taxon>Chordata</taxon>
        <taxon>Craniata</taxon>
        <taxon>Vertebrata</taxon>
        <taxon>Euteleostomi</taxon>
        <taxon>Actinopterygii</taxon>
        <taxon>Neopterygii</taxon>
        <taxon>Teleostei</taxon>
        <taxon>Neoteleostei</taxon>
        <taxon>Acanthomorphata</taxon>
        <taxon>Ovalentaria</taxon>
        <taxon>Atherinomorphae</taxon>
        <taxon>Cyprinodontiformes</taxon>
        <taxon>Goodeidae</taxon>
        <taxon>Ataeniobius</taxon>
    </lineage>
</organism>
<comment type="caution">
    <text evidence="1">The sequence shown here is derived from an EMBL/GenBank/DDBJ whole genome shotgun (WGS) entry which is preliminary data.</text>
</comment>
<reference evidence="1 2" key="1">
    <citation type="submission" date="2021-07" db="EMBL/GenBank/DDBJ databases">
        <authorList>
            <person name="Palmer J.M."/>
        </authorList>
    </citation>
    <scope>NUCLEOTIDE SEQUENCE [LARGE SCALE GENOMIC DNA]</scope>
    <source>
        <strain evidence="1 2">AT_MEX2019</strain>
        <tissue evidence="1">Muscle</tissue>
    </source>
</reference>
<protein>
    <submittedName>
        <fullName evidence="1">Uncharacterized protein</fullName>
    </submittedName>
</protein>
<sequence length="170" mass="19347">MYLERATEEYKKNGTLLPTSKEKTDIMEKLAETIFTFTAYPSNTQVSYVAEVLVTKYSCLKEPGSFSGYYGWQQSIKYKMANYLTKLRGFGVPEVTCNAVKRKSPGDQKSTKKVKKPRKAELQGEFYRISMVHLEFKFMSMLDEYTPMLLAIFHSKGGAMGLNSQAILAK</sequence>
<dbReference type="PANTHER" id="PTHR31025">
    <property type="entry name" value="SI:CH211-196P9.1-RELATED"/>
    <property type="match status" value="1"/>
</dbReference>
<proteinExistence type="predicted"/>